<accession>A0ACC2MSW2</accession>
<evidence type="ECO:0000313" key="1">
    <source>
        <dbReference type="EMBL" id="KAJ8648821.1"/>
    </source>
</evidence>
<sequence>MGESNDGQRFWAVARRAVRSAATVVLPDLFATIFFSGALPAKAGIRWQRGDKERALVVEAEAEAERV</sequence>
<dbReference type="EMBL" id="CM056809">
    <property type="protein sequence ID" value="KAJ8648821.1"/>
    <property type="molecule type" value="Genomic_DNA"/>
</dbReference>
<proteinExistence type="predicted"/>
<keyword evidence="2" id="KW-1185">Reference proteome</keyword>
<organism evidence="1 2">
    <name type="scientific">Persea americana</name>
    <name type="common">Avocado</name>
    <dbReference type="NCBI Taxonomy" id="3435"/>
    <lineage>
        <taxon>Eukaryota</taxon>
        <taxon>Viridiplantae</taxon>
        <taxon>Streptophyta</taxon>
        <taxon>Embryophyta</taxon>
        <taxon>Tracheophyta</taxon>
        <taxon>Spermatophyta</taxon>
        <taxon>Magnoliopsida</taxon>
        <taxon>Magnoliidae</taxon>
        <taxon>Laurales</taxon>
        <taxon>Lauraceae</taxon>
        <taxon>Persea</taxon>
    </lineage>
</organism>
<reference evidence="1 2" key="1">
    <citation type="journal article" date="2022" name="Hortic Res">
        <title>A haplotype resolved chromosomal level avocado genome allows analysis of novel avocado genes.</title>
        <authorList>
            <person name="Nath O."/>
            <person name="Fletcher S.J."/>
            <person name="Hayward A."/>
            <person name="Shaw L.M."/>
            <person name="Masouleh A.K."/>
            <person name="Furtado A."/>
            <person name="Henry R.J."/>
            <person name="Mitter N."/>
        </authorList>
    </citation>
    <scope>NUCLEOTIDE SEQUENCE [LARGE SCALE GENOMIC DNA]</scope>
    <source>
        <strain evidence="2">cv. Hass</strain>
    </source>
</reference>
<evidence type="ECO:0000313" key="2">
    <source>
        <dbReference type="Proteomes" id="UP001234297"/>
    </source>
</evidence>
<comment type="caution">
    <text evidence="1">The sequence shown here is derived from an EMBL/GenBank/DDBJ whole genome shotgun (WGS) entry which is preliminary data.</text>
</comment>
<gene>
    <name evidence="1" type="ORF">MRB53_001844</name>
</gene>
<protein>
    <submittedName>
        <fullName evidence="1">Uncharacterized protein</fullName>
    </submittedName>
</protein>
<name>A0ACC2MSW2_PERAE</name>
<dbReference type="Proteomes" id="UP001234297">
    <property type="component" value="Chromosome 1"/>
</dbReference>